<organism evidence="13 14">
    <name type="scientific">Tilletiaria anomala (strain ATCC 24038 / CBS 436.72 / UBC 951)</name>
    <dbReference type="NCBI Taxonomy" id="1037660"/>
    <lineage>
        <taxon>Eukaryota</taxon>
        <taxon>Fungi</taxon>
        <taxon>Dikarya</taxon>
        <taxon>Basidiomycota</taxon>
        <taxon>Ustilaginomycotina</taxon>
        <taxon>Exobasidiomycetes</taxon>
        <taxon>Georgefischeriales</taxon>
        <taxon>Tilletiariaceae</taxon>
        <taxon>Tilletiaria</taxon>
    </lineage>
</organism>
<sequence length="872" mass="91534">MAPLSPPSAASTAAAILGGLHHHHYLQQQSGTHGASNGSVSSQGASNPSASAANGSGTASTGPHRDREGRAVTPVSSITCETPSRSRSSSFGSQHAAGALHSLASAHNHHHQHHQHQHQHHNLHGPSHLNEQQAFEEPTTPAAMTEKRIPSGPGSNVSEASFSGPSSVTAQSSKLPSTPSSASGKASPEKQSKGTAKHPASGPVAGPFTAGVAQRSAAMEMSESNAGDVYLYSSSSPAPGDGKRPRKKKTNRACHHCQKAHLTCDESRPCQRCIKKGLADTCHDGTRKKAKYLLEDDELDKQEALRQRNEHSAGRSGKGGKSISSASGEKKELETLSGANGKSVLQFPSTSWETGAEGAVPTNDGADVSIRHPRTSTGLDPSILSFDDPTNAAAAMMAGRPALDLAACSTGFSSTFNAGMPPSAMKKVEAFPSVGPSAMAATPGVLSGLSEVPFGAESSALEYIMLSFMLNGIDPSLLSSGTTPPLETNGNPTGDGSSSAANGARTSSAAPHMGIDYGSPHLTAPMGSYQNFLPADAAAVPTVVGAPNVSASYSSGNGNGSGAAAPDAVIMSQPFAAGSESTAARVETGEAVKLHAAQNPLGPGGGYQALEVPSPDTGKAKETPPAHASGSIKPNEEDREQDSSTNDTAAENASVNPKASADTGQRKDAEQRPQVTAVDQHWRQRITKIYKDDIKPFPYTEGYHFLLKFATENFQKAEVLRIVRALAIFRPSLIALQMPMAEDDETFVERSIQRTILEFEKLISFSGTPTVVWRRTCEICVVGAEFSMLTQWSRDDLLGKYIYQFLDSNSTLEYWEKFALHAFENTSQSVMTTCNVISAEGKPIKCAACFSIKRDVFDLPCLIVGNFLPCLG</sequence>
<dbReference type="GO" id="GO:0009267">
    <property type="term" value="P:cellular response to starvation"/>
    <property type="evidence" value="ECO:0007669"/>
    <property type="project" value="TreeGrafter"/>
</dbReference>
<keyword evidence="6" id="KW-0805">Transcription regulation</keyword>
<evidence type="ECO:0000256" key="2">
    <source>
        <dbReference type="ARBA" id="ARBA00010855"/>
    </source>
</evidence>
<dbReference type="InterPro" id="IPR050335">
    <property type="entry name" value="ERT1_acuK_gluconeogen_tf"/>
</dbReference>
<evidence type="ECO:0000256" key="6">
    <source>
        <dbReference type="ARBA" id="ARBA00023015"/>
    </source>
</evidence>
<dbReference type="InterPro" id="IPR056751">
    <property type="entry name" value="PAS_13"/>
</dbReference>
<dbReference type="EMBL" id="JMSN01000022">
    <property type="protein sequence ID" value="KDN49251.1"/>
    <property type="molecule type" value="Genomic_DNA"/>
</dbReference>
<dbReference type="HOGENOM" id="CLU_329336_0_0_1"/>
<keyword evidence="7" id="KW-0238">DNA-binding</keyword>
<dbReference type="GO" id="GO:0000977">
    <property type="term" value="F:RNA polymerase II transcription regulatory region sequence-specific DNA binding"/>
    <property type="evidence" value="ECO:0007669"/>
    <property type="project" value="TreeGrafter"/>
</dbReference>
<feature type="domain" description="Zn(2)-C6 fungal-type" evidence="12">
    <location>
        <begin position="253"/>
        <end position="282"/>
    </location>
</feature>
<name>A0A066W686_TILAU</name>
<keyword evidence="4" id="KW-0479">Metal-binding</keyword>
<evidence type="ECO:0000256" key="8">
    <source>
        <dbReference type="ARBA" id="ARBA00023163"/>
    </source>
</evidence>
<dbReference type="RefSeq" id="XP_013244334.1">
    <property type="nucleotide sequence ID" value="XM_013388880.1"/>
</dbReference>
<feature type="region of interest" description="Disordered" evidence="11">
    <location>
        <begin position="27"/>
        <end position="208"/>
    </location>
</feature>
<evidence type="ECO:0000256" key="11">
    <source>
        <dbReference type="SAM" id="MobiDB-lite"/>
    </source>
</evidence>
<evidence type="ECO:0000256" key="9">
    <source>
        <dbReference type="ARBA" id="ARBA00023242"/>
    </source>
</evidence>
<keyword evidence="8" id="KW-0804">Transcription</keyword>
<evidence type="ECO:0000259" key="12">
    <source>
        <dbReference type="PROSITE" id="PS50048"/>
    </source>
</evidence>
<dbReference type="InterPro" id="IPR001138">
    <property type="entry name" value="Zn2Cys6_DnaBD"/>
</dbReference>
<feature type="region of interest" description="Disordered" evidence="11">
    <location>
        <begin position="479"/>
        <end position="516"/>
    </location>
</feature>
<gene>
    <name evidence="13" type="ORF">K437DRAFT_255383</name>
</gene>
<reference evidence="13 14" key="1">
    <citation type="submission" date="2014-05" db="EMBL/GenBank/DDBJ databases">
        <title>Draft genome sequence of a rare smut relative, Tilletiaria anomala UBC 951.</title>
        <authorList>
            <consortium name="DOE Joint Genome Institute"/>
            <person name="Toome M."/>
            <person name="Kuo A."/>
            <person name="Henrissat B."/>
            <person name="Lipzen A."/>
            <person name="Tritt A."/>
            <person name="Yoshinaga Y."/>
            <person name="Zane M."/>
            <person name="Barry K."/>
            <person name="Grigoriev I.V."/>
            <person name="Spatafora J.W."/>
            <person name="Aimea M.C."/>
        </authorList>
    </citation>
    <scope>NUCLEOTIDE SEQUENCE [LARGE SCALE GENOMIC DNA]</scope>
    <source>
        <strain evidence="13 14">UBC 951</strain>
    </source>
</reference>
<feature type="compositionally biased region" description="Polar residues" evidence="11">
    <location>
        <begin position="74"/>
        <end position="83"/>
    </location>
</feature>
<keyword evidence="14" id="KW-1185">Reference proteome</keyword>
<comment type="caution">
    <text evidence="13">The sequence shown here is derived from an EMBL/GenBank/DDBJ whole genome shotgun (WGS) entry which is preliminary data.</text>
</comment>
<evidence type="ECO:0000256" key="5">
    <source>
        <dbReference type="ARBA" id="ARBA00022833"/>
    </source>
</evidence>
<dbReference type="AlphaFoldDB" id="A0A066W686"/>
<comment type="subcellular location">
    <subcellularLocation>
        <location evidence="1">Nucleus</location>
    </subcellularLocation>
</comment>
<proteinExistence type="inferred from homology"/>
<dbReference type="Gene3D" id="4.10.240.10">
    <property type="entry name" value="Zn(2)-C6 fungal-type DNA-binding domain"/>
    <property type="match status" value="1"/>
</dbReference>
<dbReference type="Proteomes" id="UP000027361">
    <property type="component" value="Unassembled WGS sequence"/>
</dbReference>
<evidence type="ECO:0000256" key="7">
    <source>
        <dbReference type="ARBA" id="ARBA00023125"/>
    </source>
</evidence>
<dbReference type="GO" id="GO:0008270">
    <property type="term" value="F:zinc ion binding"/>
    <property type="evidence" value="ECO:0007669"/>
    <property type="project" value="InterPro"/>
</dbReference>
<dbReference type="InterPro" id="IPR036864">
    <property type="entry name" value="Zn2-C6_fun-type_DNA-bd_sf"/>
</dbReference>
<dbReference type="Pfam" id="PF24990">
    <property type="entry name" value="PAS_13"/>
    <property type="match status" value="2"/>
</dbReference>
<dbReference type="PROSITE" id="PS50048">
    <property type="entry name" value="ZN2_CY6_FUNGAL_2"/>
    <property type="match status" value="1"/>
</dbReference>
<evidence type="ECO:0000256" key="1">
    <source>
        <dbReference type="ARBA" id="ARBA00004123"/>
    </source>
</evidence>
<feature type="region of interest" description="Disordered" evidence="11">
    <location>
        <begin position="305"/>
        <end position="375"/>
    </location>
</feature>
<feature type="compositionally biased region" description="Basic residues" evidence="11">
    <location>
        <begin position="107"/>
        <end position="123"/>
    </location>
</feature>
<dbReference type="CDD" id="cd00067">
    <property type="entry name" value="GAL4"/>
    <property type="match status" value="1"/>
</dbReference>
<dbReference type="GO" id="GO:0000981">
    <property type="term" value="F:DNA-binding transcription factor activity, RNA polymerase II-specific"/>
    <property type="evidence" value="ECO:0007669"/>
    <property type="project" value="InterPro"/>
</dbReference>
<feature type="compositionally biased region" description="Polar residues" evidence="11">
    <location>
        <begin position="153"/>
        <end position="171"/>
    </location>
</feature>
<dbReference type="GeneID" id="25264137"/>
<dbReference type="PANTHER" id="PTHR47659:SF1">
    <property type="entry name" value="TRANSCRIPTION ACTIVATOR OF GLUCONEOGENESIS ERT1"/>
    <property type="match status" value="1"/>
</dbReference>
<dbReference type="Pfam" id="PF00172">
    <property type="entry name" value="Zn_clus"/>
    <property type="match status" value="1"/>
</dbReference>
<dbReference type="InParanoid" id="A0A066W686"/>
<feature type="compositionally biased region" description="Polar residues" evidence="11">
    <location>
        <begin position="479"/>
        <end position="509"/>
    </location>
</feature>
<dbReference type="STRING" id="1037660.A0A066W686"/>
<dbReference type="SMART" id="SM00066">
    <property type="entry name" value="GAL4"/>
    <property type="match status" value="1"/>
</dbReference>
<dbReference type="SUPFAM" id="SSF57701">
    <property type="entry name" value="Zn2/Cys6 DNA-binding domain"/>
    <property type="match status" value="1"/>
</dbReference>
<feature type="compositionally biased region" description="Low complexity" evidence="11">
    <location>
        <begin position="38"/>
        <end position="62"/>
    </location>
</feature>
<feature type="region of interest" description="Disordered" evidence="11">
    <location>
        <begin position="597"/>
        <end position="679"/>
    </location>
</feature>
<evidence type="ECO:0000256" key="10">
    <source>
        <dbReference type="ARBA" id="ARBA00040903"/>
    </source>
</evidence>
<dbReference type="OrthoDB" id="2538135at2759"/>
<evidence type="ECO:0000256" key="4">
    <source>
        <dbReference type="ARBA" id="ARBA00022723"/>
    </source>
</evidence>
<keyword evidence="5" id="KW-0862">Zinc</keyword>
<accession>A0A066W686</accession>
<evidence type="ECO:0000313" key="14">
    <source>
        <dbReference type="Proteomes" id="UP000027361"/>
    </source>
</evidence>
<feature type="compositionally biased region" description="Polar residues" evidence="11">
    <location>
        <begin position="643"/>
        <end position="657"/>
    </location>
</feature>
<keyword evidence="3" id="KW-0312">Gluconeogenesis</keyword>
<keyword evidence="9" id="KW-0539">Nucleus</keyword>
<evidence type="ECO:0000256" key="3">
    <source>
        <dbReference type="ARBA" id="ARBA00022432"/>
    </source>
</evidence>
<feature type="compositionally biased region" description="Low complexity" evidence="11">
    <location>
        <begin position="172"/>
        <end position="183"/>
    </location>
</feature>
<protein>
    <recommendedName>
        <fullName evidence="10">Transcription activator of gluconeogenesis ERT1</fullName>
    </recommendedName>
</protein>
<feature type="compositionally biased region" description="Low complexity" evidence="11">
    <location>
        <begin position="85"/>
        <end position="106"/>
    </location>
</feature>
<dbReference type="GO" id="GO:0005634">
    <property type="term" value="C:nucleus"/>
    <property type="evidence" value="ECO:0007669"/>
    <property type="project" value="UniProtKB-SubCell"/>
</dbReference>
<dbReference type="GO" id="GO:0006094">
    <property type="term" value="P:gluconeogenesis"/>
    <property type="evidence" value="ECO:0007669"/>
    <property type="project" value="UniProtKB-KW"/>
</dbReference>
<comment type="similarity">
    <text evidence="2">Belongs to the ERT1/acuK family.</text>
</comment>
<evidence type="ECO:0000313" key="13">
    <source>
        <dbReference type="EMBL" id="KDN49251.1"/>
    </source>
</evidence>
<dbReference type="PANTHER" id="PTHR47659">
    <property type="entry name" value="ZN(II)2CYS6 TRANSCRIPTION FACTOR (EUROFUNG)-RELATED"/>
    <property type="match status" value="1"/>
</dbReference>